<dbReference type="CDD" id="cd16917">
    <property type="entry name" value="HATPase_UhpB-NarQ-NarX-like"/>
    <property type="match status" value="1"/>
</dbReference>
<evidence type="ECO:0000256" key="5">
    <source>
        <dbReference type="ARBA" id="ARBA00022741"/>
    </source>
</evidence>
<comment type="catalytic activity">
    <reaction evidence="1">
        <text>ATP + protein L-histidine = ADP + protein N-phospho-L-histidine.</text>
        <dbReference type="EC" id="2.7.13.3"/>
    </reaction>
</comment>
<dbReference type="SMART" id="SM00387">
    <property type="entry name" value="HATPase_c"/>
    <property type="match status" value="1"/>
</dbReference>
<protein>
    <recommendedName>
        <fullName evidence="2">histidine kinase</fullName>
        <ecNumber evidence="2">2.7.13.3</ecNumber>
    </recommendedName>
</protein>
<keyword evidence="10" id="KW-1133">Transmembrane helix</keyword>
<sequence length="410" mass="42510">MTDGSGRRTPSRPSPEASGAGGGVRLAAHGLRLLGAVALGTVTALLGLVFVLATLPFAGRPGVREAARRLAVLEAQRLRLDPAALGLAPAAPGPAPAALGLDPGRTDRRDLACRACLAYLAARVPVGVLGGLVVTVLGYGAGTAAVVAWTWGRGLPFDGMPPSPPLVAYIGLAGVFALFLNLSGLVGVHALEQRLIMRMLGPDPTEALRRRISELTESRAGVLAAVDSERRRIERDLHDGLQQRLVALSMLAGRARRGRPELLAQVHEQAQQALVELREVAWRVYPSGLDALGLADALAGVAERSSVPVKVVCDLAERPPAAVETVAYFVVSEAVTNAAKHAQATAVTVEVREHDRMVTVRVQDDGVGGADATSGGLSGLARRVAALDGRFTVTSPHGGPTTIVAELPCG</sequence>
<dbReference type="PANTHER" id="PTHR24421:SF10">
    <property type="entry name" value="NITRATE_NITRITE SENSOR PROTEIN NARQ"/>
    <property type="match status" value="1"/>
</dbReference>
<evidence type="ECO:0000256" key="8">
    <source>
        <dbReference type="ARBA" id="ARBA00023012"/>
    </source>
</evidence>
<dbReference type="Pfam" id="PF07730">
    <property type="entry name" value="HisKA_3"/>
    <property type="match status" value="1"/>
</dbReference>
<evidence type="ECO:0000256" key="10">
    <source>
        <dbReference type="SAM" id="Phobius"/>
    </source>
</evidence>
<keyword evidence="10" id="KW-0812">Transmembrane</keyword>
<dbReference type="SUPFAM" id="SSF55874">
    <property type="entry name" value="ATPase domain of HSP90 chaperone/DNA topoisomerase II/histidine kinase"/>
    <property type="match status" value="1"/>
</dbReference>
<keyword evidence="8" id="KW-0902">Two-component regulatory system</keyword>
<evidence type="ECO:0000256" key="9">
    <source>
        <dbReference type="SAM" id="MobiDB-lite"/>
    </source>
</evidence>
<dbReference type="PANTHER" id="PTHR24421">
    <property type="entry name" value="NITRATE/NITRITE SENSOR PROTEIN NARX-RELATED"/>
    <property type="match status" value="1"/>
</dbReference>
<evidence type="ECO:0000256" key="3">
    <source>
        <dbReference type="ARBA" id="ARBA00022553"/>
    </source>
</evidence>
<dbReference type="EC" id="2.7.13.3" evidence="2"/>
<feature type="transmembrane region" description="Helical" evidence="10">
    <location>
        <begin position="128"/>
        <end position="151"/>
    </location>
</feature>
<dbReference type="Gene3D" id="3.30.565.10">
    <property type="entry name" value="Histidine kinase-like ATPase, C-terminal domain"/>
    <property type="match status" value="1"/>
</dbReference>
<evidence type="ECO:0000256" key="4">
    <source>
        <dbReference type="ARBA" id="ARBA00022679"/>
    </source>
</evidence>
<keyword evidence="10" id="KW-0472">Membrane</keyword>
<feature type="transmembrane region" description="Helical" evidence="10">
    <location>
        <begin position="166"/>
        <end position="191"/>
    </location>
</feature>
<keyword evidence="7" id="KW-0067">ATP-binding</keyword>
<reference evidence="12 13" key="1">
    <citation type="submission" date="2020-08" db="EMBL/GenBank/DDBJ databases">
        <title>Genomic Encyclopedia of Type Strains, Phase IV (KMG-IV): sequencing the most valuable type-strain genomes for metagenomic binning, comparative biology and taxonomic classification.</title>
        <authorList>
            <person name="Goeker M."/>
        </authorList>
    </citation>
    <scope>NUCLEOTIDE SEQUENCE [LARGE SCALE GENOMIC DNA]</scope>
    <source>
        <strain evidence="12 13">DSM 45615</strain>
    </source>
</reference>
<accession>A0A840PGA7</accession>
<dbReference type="GO" id="GO:0016020">
    <property type="term" value="C:membrane"/>
    <property type="evidence" value="ECO:0007669"/>
    <property type="project" value="InterPro"/>
</dbReference>
<evidence type="ECO:0000256" key="6">
    <source>
        <dbReference type="ARBA" id="ARBA00022777"/>
    </source>
</evidence>
<organism evidence="12 13">
    <name type="scientific">Thermocatellispora tengchongensis</name>
    <dbReference type="NCBI Taxonomy" id="1073253"/>
    <lineage>
        <taxon>Bacteria</taxon>
        <taxon>Bacillati</taxon>
        <taxon>Actinomycetota</taxon>
        <taxon>Actinomycetes</taxon>
        <taxon>Streptosporangiales</taxon>
        <taxon>Streptosporangiaceae</taxon>
        <taxon>Thermocatellispora</taxon>
    </lineage>
</organism>
<name>A0A840PGA7_9ACTN</name>
<proteinExistence type="predicted"/>
<keyword evidence="4" id="KW-0808">Transferase</keyword>
<dbReference type="Proteomes" id="UP000578449">
    <property type="component" value="Unassembled WGS sequence"/>
</dbReference>
<keyword evidence="13" id="KW-1185">Reference proteome</keyword>
<dbReference type="InterPro" id="IPR036890">
    <property type="entry name" value="HATPase_C_sf"/>
</dbReference>
<evidence type="ECO:0000313" key="13">
    <source>
        <dbReference type="Proteomes" id="UP000578449"/>
    </source>
</evidence>
<feature type="domain" description="Histidine kinase/HSP90-like ATPase" evidence="11">
    <location>
        <begin position="322"/>
        <end position="410"/>
    </location>
</feature>
<evidence type="ECO:0000256" key="7">
    <source>
        <dbReference type="ARBA" id="ARBA00022840"/>
    </source>
</evidence>
<dbReference type="GO" id="GO:0046983">
    <property type="term" value="F:protein dimerization activity"/>
    <property type="evidence" value="ECO:0007669"/>
    <property type="project" value="InterPro"/>
</dbReference>
<dbReference type="Gene3D" id="1.20.5.1930">
    <property type="match status" value="1"/>
</dbReference>
<evidence type="ECO:0000259" key="11">
    <source>
        <dbReference type="SMART" id="SM00387"/>
    </source>
</evidence>
<dbReference type="AlphaFoldDB" id="A0A840PGA7"/>
<dbReference type="GO" id="GO:0000155">
    <property type="term" value="F:phosphorelay sensor kinase activity"/>
    <property type="evidence" value="ECO:0007669"/>
    <property type="project" value="InterPro"/>
</dbReference>
<dbReference type="RefSeq" id="WP_185055066.1">
    <property type="nucleotide sequence ID" value="NZ_BAABIX010000018.1"/>
</dbReference>
<dbReference type="InterPro" id="IPR003594">
    <property type="entry name" value="HATPase_dom"/>
</dbReference>
<dbReference type="InterPro" id="IPR050482">
    <property type="entry name" value="Sensor_HK_TwoCompSys"/>
</dbReference>
<dbReference type="Pfam" id="PF02518">
    <property type="entry name" value="HATPase_c"/>
    <property type="match status" value="1"/>
</dbReference>
<evidence type="ECO:0000313" key="12">
    <source>
        <dbReference type="EMBL" id="MBB5138182.1"/>
    </source>
</evidence>
<dbReference type="InterPro" id="IPR011712">
    <property type="entry name" value="Sig_transdc_His_kin_sub3_dim/P"/>
</dbReference>
<feature type="transmembrane region" description="Helical" evidence="10">
    <location>
        <begin position="33"/>
        <end position="59"/>
    </location>
</feature>
<gene>
    <name evidence="12" type="ORF">HNP84_007935</name>
</gene>
<feature type="region of interest" description="Disordered" evidence="9">
    <location>
        <begin position="1"/>
        <end position="21"/>
    </location>
</feature>
<comment type="caution">
    <text evidence="12">The sequence shown here is derived from an EMBL/GenBank/DDBJ whole genome shotgun (WGS) entry which is preliminary data.</text>
</comment>
<keyword evidence="3" id="KW-0597">Phosphoprotein</keyword>
<keyword evidence="6 12" id="KW-0418">Kinase</keyword>
<evidence type="ECO:0000256" key="2">
    <source>
        <dbReference type="ARBA" id="ARBA00012438"/>
    </source>
</evidence>
<dbReference type="EMBL" id="JACHGN010000022">
    <property type="protein sequence ID" value="MBB5138182.1"/>
    <property type="molecule type" value="Genomic_DNA"/>
</dbReference>
<keyword evidence="5" id="KW-0547">Nucleotide-binding</keyword>
<dbReference type="GO" id="GO:0005524">
    <property type="term" value="F:ATP binding"/>
    <property type="evidence" value="ECO:0007669"/>
    <property type="project" value="UniProtKB-KW"/>
</dbReference>
<evidence type="ECO:0000256" key="1">
    <source>
        <dbReference type="ARBA" id="ARBA00000085"/>
    </source>
</evidence>